<protein>
    <submittedName>
        <fullName evidence="1">Esterase YqiA</fullName>
    </submittedName>
</protein>
<organism evidence="1 2">
    <name type="scientific">Anaerobiospirillum thomasii</name>
    <dbReference type="NCBI Taxonomy" id="179995"/>
    <lineage>
        <taxon>Bacteria</taxon>
        <taxon>Pseudomonadati</taxon>
        <taxon>Pseudomonadota</taxon>
        <taxon>Gammaproteobacteria</taxon>
        <taxon>Aeromonadales</taxon>
        <taxon>Succinivibrionaceae</taxon>
        <taxon>Anaerobiospirillum</taxon>
    </lineage>
</organism>
<reference evidence="1 2" key="1">
    <citation type="submission" date="2018-06" db="EMBL/GenBank/DDBJ databases">
        <authorList>
            <consortium name="Pathogen Informatics"/>
            <person name="Doyle S."/>
        </authorList>
    </citation>
    <scope>NUCLEOTIDE SEQUENCE [LARGE SCALE GENOMIC DNA]</scope>
    <source>
        <strain evidence="1 2">NCTC13093</strain>
    </source>
</reference>
<dbReference type="PANTHER" id="PTHR35602">
    <property type="entry name" value="ESTERASE YQIA-RELATED"/>
    <property type="match status" value="1"/>
</dbReference>
<dbReference type="RefSeq" id="WP_113743608.1">
    <property type="nucleotide sequence ID" value="NZ_UAPV01000001.1"/>
</dbReference>
<dbReference type="PANTHER" id="PTHR35602:SF3">
    <property type="entry name" value="ESTERASE YQIA"/>
    <property type="match status" value="1"/>
</dbReference>
<sequence>MLIAYVHGFLSGPNAVKSTILKNYLKEHEPELCFDAPDFPDTPKEAYEYLEAYFKKAQKSHDKICLVGSSMGGFFSTLMADKFGFKAALLNPCVHPQDYFKDLVGSQHNAATDVYFELHNDMLAYICYLDSRCKVNSDRLFVLLQRGDEVLDYTKAQSFYAGCKMDIEDGGCHTFDNFESKIPSILEFFKA</sequence>
<gene>
    <name evidence="1" type="ORF">NCTC13093_00808</name>
</gene>
<evidence type="ECO:0000313" key="1">
    <source>
        <dbReference type="EMBL" id="SPT69432.1"/>
    </source>
</evidence>
<accession>A0A2X0WS98</accession>
<dbReference type="SUPFAM" id="SSF53474">
    <property type="entry name" value="alpha/beta-Hydrolases"/>
    <property type="match status" value="1"/>
</dbReference>
<dbReference type="InterPro" id="IPR029058">
    <property type="entry name" value="AB_hydrolase_fold"/>
</dbReference>
<dbReference type="Pfam" id="PF05728">
    <property type="entry name" value="UPF0227"/>
    <property type="match status" value="1"/>
</dbReference>
<dbReference type="Proteomes" id="UP000250086">
    <property type="component" value="Unassembled WGS sequence"/>
</dbReference>
<keyword evidence="2" id="KW-1185">Reference proteome</keyword>
<evidence type="ECO:0000313" key="2">
    <source>
        <dbReference type="Proteomes" id="UP000250086"/>
    </source>
</evidence>
<proteinExistence type="predicted"/>
<dbReference type="InterPro" id="IPR008886">
    <property type="entry name" value="UPF0227/Esterase_YqiA"/>
</dbReference>
<dbReference type="AlphaFoldDB" id="A0A2X0WS98"/>
<dbReference type="Gene3D" id="3.40.50.1820">
    <property type="entry name" value="alpha/beta hydrolase"/>
    <property type="match status" value="1"/>
</dbReference>
<name>A0A2X0WS98_9GAMM</name>
<dbReference type="EMBL" id="UAPV01000001">
    <property type="protein sequence ID" value="SPT69432.1"/>
    <property type="molecule type" value="Genomic_DNA"/>
</dbReference>